<protein>
    <submittedName>
        <fullName evidence="4">Sugar phosphate nucleotidyltransferase</fullName>
    </submittedName>
</protein>
<dbReference type="AlphaFoldDB" id="A0A9J6ZLL1"/>
<proteinExistence type="predicted"/>
<evidence type="ECO:0000256" key="2">
    <source>
        <dbReference type="ARBA" id="ARBA00022695"/>
    </source>
</evidence>
<evidence type="ECO:0000259" key="3">
    <source>
        <dbReference type="Pfam" id="PF00483"/>
    </source>
</evidence>
<gene>
    <name evidence="4" type="ORF">M9189_07705</name>
</gene>
<dbReference type="GO" id="GO:0016779">
    <property type="term" value="F:nucleotidyltransferase activity"/>
    <property type="evidence" value="ECO:0007669"/>
    <property type="project" value="UniProtKB-KW"/>
</dbReference>
<keyword evidence="5" id="KW-1185">Reference proteome</keyword>
<reference evidence="4" key="2">
    <citation type="submission" date="2022-06" db="EMBL/GenBank/DDBJ databases">
        <title>Xiashengella guii gen. nov. sp. nov., a bacterium isolated form anaerobic digestion tank.</title>
        <authorList>
            <person name="Huang H."/>
        </authorList>
    </citation>
    <scope>NUCLEOTIDE SEQUENCE</scope>
    <source>
        <strain evidence="4">Ai-910</strain>
    </source>
</reference>
<reference evidence="4" key="1">
    <citation type="submission" date="2022-05" db="EMBL/GenBank/DDBJ databases">
        <authorList>
            <person name="Sun X."/>
        </authorList>
    </citation>
    <scope>NUCLEOTIDE SEQUENCE</scope>
    <source>
        <strain evidence="4">Ai-910</strain>
    </source>
</reference>
<keyword evidence="2" id="KW-0548">Nucleotidyltransferase</keyword>
<dbReference type="InterPro" id="IPR005835">
    <property type="entry name" value="NTP_transferase_dom"/>
</dbReference>
<sequence length="260" mass="29046">MEARNMNLNAMIFAAGVGSRLKPYTDTTPKALVKVGGHTLLEIALKKMAGLGIKRVVINVHHFADQIKDFLYDYASPGMEILLSDESSQLLDTGGGLLNAMDLFEHNADILLYNVDIITNAPLHSLIEEHNRNSSLATLLIQDRKASRYLLFDDNMQLCGWHNPSTGDEVRVEGRDAAGKAYGFGGIQVVRNEIIGQLRTDQACFPIIPEYLRLAANHKITGWQIDKKNIWFDIGSPEKLRKAEEFFHNNTADIVETILK</sequence>
<name>A0A9J6ZLL1_9BACT</name>
<keyword evidence="1" id="KW-0808">Transferase</keyword>
<dbReference type="KEGG" id="alkq:M9189_07705"/>
<evidence type="ECO:0000256" key="1">
    <source>
        <dbReference type="ARBA" id="ARBA00022679"/>
    </source>
</evidence>
<dbReference type="RefSeq" id="WP_250722118.1">
    <property type="nucleotide sequence ID" value="NZ_CP098400.1"/>
</dbReference>
<dbReference type="Gene3D" id="3.90.550.10">
    <property type="entry name" value="Spore Coat Polysaccharide Biosynthesis Protein SpsA, Chain A"/>
    <property type="match status" value="1"/>
</dbReference>
<accession>A0A9J6ZLL1</accession>
<dbReference type="EMBL" id="CP098400">
    <property type="protein sequence ID" value="URW78746.1"/>
    <property type="molecule type" value="Genomic_DNA"/>
</dbReference>
<feature type="domain" description="Nucleotidyl transferase" evidence="3">
    <location>
        <begin position="10"/>
        <end position="148"/>
    </location>
</feature>
<dbReference type="SUPFAM" id="SSF53448">
    <property type="entry name" value="Nucleotide-diphospho-sugar transferases"/>
    <property type="match status" value="1"/>
</dbReference>
<dbReference type="PANTHER" id="PTHR43584">
    <property type="entry name" value="NUCLEOTIDYL TRANSFERASE"/>
    <property type="match status" value="1"/>
</dbReference>
<evidence type="ECO:0000313" key="4">
    <source>
        <dbReference type="EMBL" id="URW78746.1"/>
    </source>
</evidence>
<dbReference type="Pfam" id="PF00483">
    <property type="entry name" value="NTP_transferase"/>
    <property type="match status" value="1"/>
</dbReference>
<dbReference type="PANTHER" id="PTHR43584:SF8">
    <property type="entry name" value="N-ACETYLMURAMATE ALPHA-1-PHOSPHATE URIDYLYLTRANSFERASE"/>
    <property type="match status" value="1"/>
</dbReference>
<dbReference type="Proteomes" id="UP001056426">
    <property type="component" value="Chromosome"/>
</dbReference>
<dbReference type="InterPro" id="IPR050065">
    <property type="entry name" value="GlmU-like"/>
</dbReference>
<organism evidence="4 5">
    <name type="scientific">Xiashengella succiniciproducens</name>
    <dbReference type="NCBI Taxonomy" id="2949635"/>
    <lineage>
        <taxon>Bacteria</taxon>
        <taxon>Pseudomonadati</taxon>
        <taxon>Bacteroidota</taxon>
        <taxon>Bacteroidia</taxon>
        <taxon>Marinilabiliales</taxon>
        <taxon>Marinilabiliaceae</taxon>
        <taxon>Xiashengella</taxon>
    </lineage>
</organism>
<dbReference type="InterPro" id="IPR029044">
    <property type="entry name" value="Nucleotide-diphossugar_trans"/>
</dbReference>
<evidence type="ECO:0000313" key="5">
    <source>
        <dbReference type="Proteomes" id="UP001056426"/>
    </source>
</evidence>